<dbReference type="CDD" id="cd02066">
    <property type="entry name" value="GRX_family"/>
    <property type="match status" value="1"/>
</dbReference>
<sequence length="122" mass="13621">MSRHILDSAKIHPAIRETVATKNLDIVLEVQQAIANNKIVVVGMAQNPAPKRARKTLDAMGAEHVYLEYGSYFSLWYRRNALKMWTGWPSFPMIFVDGVLIGGNSDLNALVESGEFTKMLGK</sequence>
<name>A0ABY5TTK7_9GAMM</name>
<comment type="similarity">
    <text evidence="1">Belongs to the glutaredoxin family.</text>
</comment>
<reference evidence="2" key="1">
    <citation type="submission" date="2022-08" db="EMBL/GenBank/DDBJ databases">
        <title>Catabolic pathway analysis in culturable SAR92 clade bacteria reveals their overlooked roles in DMSP degradation in coastal seas.</title>
        <authorList>
            <person name="He X."/>
            <person name="Zhang X."/>
            <person name="Zhang Y."/>
        </authorList>
    </citation>
    <scope>NUCLEOTIDE SEQUENCE</scope>
    <source>
        <strain evidence="2">H455</strain>
    </source>
</reference>
<dbReference type="SUPFAM" id="SSF52833">
    <property type="entry name" value="Thioredoxin-like"/>
    <property type="match status" value="1"/>
</dbReference>
<evidence type="ECO:0000313" key="2">
    <source>
        <dbReference type="EMBL" id="UVW35504.1"/>
    </source>
</evidence>
<organism evidence="2 3">
    <name type="scientific">SAR92 clade bacterium H455</name>
    <dbReference type="NCBI Taxonomy" id="2974818"/>
    <lineage>
        <taxon>Bacteria</taxon>
        <taxon>Pseudomonadati</taxon>
        <taxon>Pseudomonadota</taxon>
        <taxon>Gammaproteobacteria</taxon>
        <taxon>Cellvibrionales</taxon>
        <taxon>Porticoccaceae</taxon>
        <taxon>SAR92 clade</taxon>
    </lineage>
</organism>
<dbReference type="EMBL" id="CP103416">
    <property type="protein sequence ID" value="UVW35504.1"/>
    <property type="molecule type" value="Genomic_DNA"/>
</dbReference>
<proteinExistence type="inferred from homology"/>
<dbReference type="Gene3D" id="3.40.30.10">
    <property type="entry name" value="Glutaredoxin"/>
    <property type="match status" value="1"/>
</dbReference>
<dbReference type="PROSITE" id="PS51354">
    <property type="entry name" value="GLUTAREDOXIN_2"/>
    <property type="match status" value="1"/>
</dbReference>
<keyword evidence="3" id="KW-1185">Reference proteome</keyword>
<dbReference type="PANTHER" id="PTHR45694:SF18">
    <property type="entry name" value="GLUTAREDOXIN-1-RELATED"/>
    <property type="match status" value="1"/>
</dbReference>
<dbReference type="PANTHER" id="PTHR45694">
    <property type="entry name" value="GLUTAREDOXIN 2"/>
    <property type="match status" value="1"/>
</dbReference>
<evidence type="ECO:0000256" key="1">
    <source>
        <dbReference type="ARBA" id="ARBA00007787"/>
    </source>
</evidence>
<dbReference type="InterPro" id="IPR036249">
    <property type="entry name" value="Thioredoxin-like_sf"/>
</dbReference>
<accession>A0ABY5TTK7</accession>
<gene>
    <name evidence="2" type="ORF">NYF23_02560</name>
</gene>
<protein>
    <submittedName>
        <fullName evidence="2">Glutaredoxin</fullName>
    </submittedName>
</protein>
<dbReference type="Proteomes" id="UP001059934">
    <property type="component" value="Chromosome"/>
</dbReference>
<evidence type="ECO:0000313" key="3">
    <source>
        <dbReference type="Proteomes" id="UP001059934"/>
    </source>
</evidence>